<dbReference type="InterPro" id="IPR034154">
    <property type="entry name" value="TOPRIM_DnaG/twinkle"/>
</dbReference>
<dbReference type="OrthoDB" id="9792687at2"/>
<dbReference type="Pfam" id="PF13362">
    <property type="entry name" value="Toprim_3"/>
    <property type="match status" value="1"/>
</dbReference>
<dbReference type="SUPFAM" id="SSF57783">
    <property type="entry name" value="Zinc beta-ribbon"/>
    <property type="match status" value="1"/>
</dbReference>
<accession>A0A0W0U0X9</accession>
<reference evidence="2 4" key="1">
    <citation type="submission" date="2015-11" db="EMBL/GenBank/DDBJ databases">
        <title>Genomic analysis of 38 Legionella species identifies large and diverse effector repertoires.</title>
        <authorList>
            <person name="Burstein D."/>
            <person name="Amaro F."/>
            <person name="Zusman T."/>
            <person name="Lifshitz Z."/>
            <person name="Cohen O."/>
            <person name="Gilbert J.A."/>
            <person name="Pupko T."/>
            <person name="Shuman H.A."/>
            <person name="Segal G."/>
        </authorList>
    </citation>
    <scope>NUCLEOTIDE SEQUENCE [LARGE SCALE GENOMIC DNA]</scope>
    <source>
        <strain evidence="2 4">WO-44C</strain>
    </source>
</reference>
<proteinExistence type="predicted"/>
<dbReference type="Gene3D" id="3.40.1360.10">
    <property type="match status" value="1"/>
</dbReference>
<dbReference type="EMBL" id="UASS01000030">
    <property type="protein sequence ID" value="SPX61932.1"/>
    <property type="molecule type" value="Genomic_DNA"/>
</dbReference>
<evidence type="ECO:0000313" key="2">
    <source>
        <dbReference type="EMBL" id="KTD01584.1"/>
    </source>
</evidence>
<gene>
    <name evidence="2" type="ORF">Lfee_1014</name>
    <name evidence="3" type="ORF">NCTC12022_02688</name>
</gene>
<dbReference type="CDD" id="cd01029">
    <property type="entry name" value="TOPRIM_primases"/>
    <property type="match status" value="1"/>
</dbReference>
<evidence type="ECO:0000313" key="4">
    <source>
        <dbReference type="Proteomes" id="UP000054698"/>
    </source>
</evidence>
<dbReference type="Proteomes" id="UP000251942">
    <property type="component" value="Unassembled WGS sequence"/>
</dbReference>
<organism evidence="2 4">
    <name type="scientific">Legionella feeleii</name>
    <dbReference type="NCBI Taxonomy" id="453"/>
    <lineage>
        <taxon>Bacteria</taxon>
        <taxon>Pseudomonadati</taxon>
        <taxon>Pseudomonadota</taxon>
        <taxon>Gammaproteobacteria</taxon>
        <taxon>Legionellales</taxon>
        <taxon>Legionellaceae</taxon>
        <taxon>Legionella</taxon>
    </lineage>
</organism>
<reference evidence="3 5" key="2">
    <citation type="submission" date="2018-06" db="EMBL/GenBank/DDBJ databases">
        <authorList>
            <consortium name="Pathogen Informatics"/>
            <person name="Doyle S."/>
        </authorList>
    </citation>
    <scope>NUCLEOTIDE SEQUENCE [LARGE SCALE GENOMIC DNA]</scope>
    <source>
        <strain evidence="3 5">NCTC12022</strain>
    </source>
</reference>
<dbReference type="PATRIC" id="fig|453.4.peg.1092"/>
<dbReference type="AlphaFoldDB" id="A0A0W0U0X9"/>
<sequence length="1182" mass="132644">MTGTADTAPKVNKIQTNYTPLDYQEVVFRANQYGWPSIVAHFNTPSDCLTGKKSICPLCHEKKFRFVIKPDGSCRYICICTGSKYRDGFSLIAEINSIDNKAAFKAVSEFLGLNNKTTRSEVELNKNIEAYKKRQEEAEQKRQDKIVSDKDTGEAHAKAVLANCEMGEHQDFTSKGYKHEVLINKKLYKITYQRVNDKGIVENKTQTVPIGAAILPIHDIDNPKRIISFQFISPHIDPRTGKHPKLMLVDSVTAGFCIIRGDNSLPYASVTEGYRTGLAINCSLGCTAVVLFDANGIKSRTQRVKELFPNKEILICGDNDERKGGQKAAHTAAFHTKSKAIIPLKSGTDWDDYRQEYGEESLRAEVNRQITELSFKPVEIKSSITGISANHSILLLASGEGVSFADALINYSGKQCICPVSGEKAIINAGSIYCYETRQIITPIIASLYDVELIAKYKKLTSTQKRIKELSDNSDPKNVYAFTTAVSHRIGADIPSSRFKDWLYLKGRVAAPEEIINFIQCLSRARINQSKGLIALDTKRFKNRVHLKQKNGLLDWLHGVEKAKNGEFKIVAVKAHHGQGKSKDFMKQMFNHALGVGGAVAIAHRRKLVTQLADVLECIHYQDDRDYISYAGGVKNLACCLHSFKHEKFLNHLVNSHSIFIDEASQALKAFYTDSNIEKGLAKKFSESAKNAQCVYLLDADLTENDIKRWASLLGVNEDEILVITAEPPVRDLTVNLTCTASLKYFKTSIVESIKQDLMLGVPCVLAVESEAAARSIHKYFEERFSDKKIVLLSGKLPAGEIDPFIESIQAKMASTDLLIHTSVIGTGVSIQHEDKRFKKGYGLFTGSILSATESLQMLRRCRDVTSWEVTLLCRPAEMFMTSFYKDIGSLELAKVLPLDEIKSSVLMEREQNKSLFIHAFRNLLEEYSIKLIEHCDLPEYEIDGLVPSSELNEEDIKDLLKANPCSLDKAELARQRGYKNREEMLNSKSALLAHHYKTSRIGVDEAELECVPALRHSAIKMEIVVSLLRGEKGETVKGLLNSSGVSLDLFKKQRLTQKQIKALRDGIARKCAEFWRLGLIKERYAKPEKIPEETPIKFIKEVLVSWGLVVETTRGRANDRERLLEISVPTPLARRLSLDTRTEREVLQEKALKLRKEGLSIGGIAKELGIEKWRVQRIIES</sequence>
<dbReference type="EMBL" id="LNYB01000030">
    <property type="protein sequence ID" value="KTD01584.1"/>
    <property type="molecule type" value="Genomic_DNA"/>
</dbReference>
<feature type="domain" description="Toprim" evidence="1">
    <location>
        <begin position="269"/>
        <end position="359"/>
    </location>
</feature>
<evidence type="ECO:0000313" key="5">
    <source>
        <dbReference type="Proteomes" id="UP000251942"/>
    </source>
</evidence>
<evidence type="ECO:0000259" key="1">
    <source>
        <dbReference type="Pfam" id="PF13362"/>
    </source>
</evidence>
<name>A0A0W0U0X9_9GAMM</name>
<dbReference type="InterPro" id="IPR006171">
    <property type="entry name" value="TOPRIM_dom"/>
</dbReference>
<dbReference type="RefSeq" id="WP_058444548.1">
    <property type="nucleotide sequence ID" value="NZ_CAAAHT010000067.1"/>
</dbReference>
<protein>
    <submittedName>
        <fullName evidence="3">Uncharacterized protein conserved in bacteria</fullName>
    </submittedName>
</protein>
<evidence type="ECO:0000313" key="3">
    <source>
        <dbReference type="EMBL" id="SPX61932.1"/>
    </source>
</evidence>
<dbReference type="STRING" id="453.Lfee_1014"/>
<keyword evidence="4" id="KW-1185">Reference proteome</keyword>
<dbReference type="Proteomes" id="UP000054698">
    <property type="component" value="Unassembled WGS sequence"/>
</dbReference>